<evidence type="ECO:0000313" key="2">
    <source>
        <dbReference type="Proteomes" id="UP000317557"/>
    </source>
</evidence>
<dbReference type="EMBL" id="FXTP01000011">
    <property type="protein sequence ID" value="SMO81015.1"/>
    <property type="molecule type" value="Genomic_DNA"/>
</dbReference>
<dbReference type="OrthoDB" id="9806869at2"/>
<sequence>MKHEELTEKIIECFYSVYNRLGYGFLENVYEKAMLIELKRIGLKAVRQFPISVSYRDQNVGEYFADILVENKVILELKTVRKLDKEHEYQLINYLKATDIEVGLLFNFGRKPEFRRKVFSNRPTY</sequence>
<dbReference type="AlphaFoldDB" id="A0A521EAQ7"/>
<accession>A0A521EAQ7</accession>
<reference evidence="1 2" key="1">
    <citation type="submission" date="2017-05" db="EMBL/GenBank/DDBJ databases">
        <authorList>
            <person name="Varghese N."/>
            <person name="Submissions S."/>
        </authorList>
    </citation>
    <scope>NUCLEOTIDE SEQUENCE [LARGE SCALE GENOMIC DNA]</scope>
    <source>
        <strain evidence="1 2">DSM 21985</strain>
    </source>
</reference>
<gene>
    <name evidence="1" type="ORF">SAMN06265219_11181</name>
</gene>
<protein>
    <submittedName>
        <fullName evidence="1">GxxExxY protein</fullName>
    </submittedName>
</protein>
<dbReference type="Proteomes" id="UP000317557">
    <property type="component" value="Unassembled WGS sequence"/>
</dbReference>
<dbReference type="NCBIfam" id="TIGR04256">
    <property type="entry name" value="GxxExxY"/>
    <property type="match status" value="1"/>
</dbReference>
<dbReference type="Pfam" id="PF13366">
    <property type="entry name" value="PDDEXK_3"/>
    <property type="match status" value="1"/>
</dbReference>
<dbReference type="InterPro" id="IPR026350">
    <property type="entry name" value="GxxExxY"/>
</dbReference>
<organism evidence="1 2">
    <name type="scientific">Gracilimonas mengyeensis</name>
    <dbReference type="NCBI Taxonomy" id="1302730"/>
    <lineage>
        <taxon>Bacteria</taxon>
        <taxon>Pseudomonadati</taxon>
        <taxon>Balneolota</taxon>
        <taxon>Balneolia</taxon>
        <taxon>Balneolales</taxon>
        <taxon>Balneolaceae</taxon>
        <taxon>Gracilimonas</taxon>
    </lineage>
</organism>
<keyword evidence="2" id="KW-1185">Reference proteome</keyword>
<name>A0A521EAQ7_9BACT</name>
<dbReference type="RefSeq" id="WP_142455076.1">
    <property type="nucleotide sequence ID" value="NZ_FXTP01000011.1"/>
</dbReference>
<proteinExistence type="predicted"/>
<evidence type="ECO:0000313" key="1">
    <source>
        <dbReference type="EMBL" id="SMO81015.1"/>
    </source>
</evidence>